<evidence type="ECO:0000256" key="1">
    <source>
        <dbReference type="SAM" id="MobiDB-lite"/>
    </source>
</evidence>
<accession>A0AAD6L5D8</accession>
<comment type="caution">
    <text evidence="2">The sequence shown here is derived from an EMBL/GenBank/DDBJ whole genome shotgun (WGS) entry which is preliminary data.</text>
</comment>
<keyword evidence="3" id="KW-1185">Reference proteome</keyword>
<dbReference type="EMBL" id="JAPFFJ010000002">
    <property type="protein sequence ID" value="KAJ6434377.1"/>
    <property type="molecule type" value="Genomic_DNA"/>
</dbReference>
<proteinExistence type="predicted"/>
<reference evidence="2 3" key="1">
    <citation type="journal article" date="2023" name="Int. J. Mol. Sci.">
        <title>De Novo Assembly and Annotation of 11 Diverse Shrub Willow (Salix) Genomes Reveals Novel Gene Organization in Sex-Linked Regions.</title>
        <authorList>
            <person name="Hyden B."/>
            <person name="Feng K."/>
            <person name="Yates T.B."/>
            <person name="Jawdy S."/>
            <person name="Cereghino C."/>
            <person name="Smart L.B."/>
            <person name="Muchero W."/>
        </authorList>
    </citation>
    <scope>NUCLEOTIDE SEQUENCE [LARGE SCALE GENOMIC DNA]</scope>
    <source>
        <tissue evidence="2">Shoot tip</tissue>
    </source>
</reference>
<protein>
    <submittedName>
        <fullName evidence="2">Uncharacterized protein</fullName>
    </submittedName>
</protein>
<dbReference type="AlphaFoldDB" id="A0AAD6L5D8"/>
<evidence type="ECO:0000313" key="2">
    <source>
        <dbReference type="EMBL" id="KAJ6434377.1"/>
    </source>
</evidence>
<sequence length="133" mass="15094">MDKKKDHQFHSLDICNRLYNFFTKIASDHAFKTVKLGHPVPQNLARTKNGAMARAIHESGHRVRSRNQGVAPVCEGVKQEAKYSLKRSGTFPSSCYSSDEQDGKELPTEEAPLPYSLVRKQNQTRSRKNVTHK</sequence>
<organism evidence="2 3">
    <name type="scientific">Salix udensis</name>
    <dbReference type="NCBI Taxonomy" id="889485"/>
    <lineage>
        <taxon>Eukaryota</taxon>
        <taxon>Viridiplantae</taxon>
        <taxon>Streptophyta</taxon>
        <taxon>Embryophyta</taxon>
        <taxon>Tracheophyta</taxon>
        <taxon>Spermatophyta</taxon>
        <taxon>Magnoliopsida</taxon>
        <taxon>eudicotyledons</taxon>
        <taxon>Gunneridae</taxon>
        <taxon>Pentapetalae</taxon>
        <taxon>rosids</taxon>
        <taxon>fabids</taxon>
        <taxon>Malpighiales</taxon>
        <taxon>Salicaceae</taxon>
        <taxon>Saliceae</taxon>
        <taxon>Salix</taxon>
    </lineage>
</organism>
<gene>
    <name evidence="2" type="ORF">OIU84_017977</name>
</gene>
<name>A0AAD6L5D8_9ROSI</name>
<feature type="region of interest" description="Disordered" evidence="1">
    <location>
        <begin position="87"/>
        <end position="133"/>
    </location>
</feature>
<evidence type="ECO:0000313" key="3">
    <source>
        <dbReference type="Proteomes" id="UP001162972"/>
    </source>
</evidence>
<dbReference type="Proteomes" id="UP001162972">
    <property type="component" value="Chromosome 13"/>
</dbReference>